<dbReference type="Proteomes" id="UP000446866">
    <property type="component" value="Unassembled WGS sequence"/>
</dbReference>
<organism evidence="3 4">
    <name type="scientific">Anaerotruncus colihominis</name>
    <dbReference type="NCBI Taxonomy" id="169435"/>
    <lineage>
        <taxon>Bacteria</taxon>
        <taxon>Bacillati</taxon>
        <taxon>Bacillota</taxon>
        <taxon>Clostridia</taxon>
        <taxon>Eubacteriales</taxon>
        <taxon>Oscillospiraceae</taxon>
        <taxon>Anaerotruncus</taxon>
    </lineage>
</organism>
<protein>
    <submittedName>
        <fullName evidence="3">Uncharacterized protein</fullName>
    </submittedName>
</protein>
<sequence length="62" mass="7400">MLMHGKEARNQKQEIDCQHHTIPTMPTTTESLSFIHTCFQTAIMLMQFIYFLRKIHLPIRLQ</sequence>
<keyword evidence="4" id="KW-1185">Reference proteome</keyword>
<name>A0A845QKB0_9FIRM</name>
<dbReference type="AlphaFoldDB" id="A0A845QKB0"/>
<keyword evidence="2" id="KW-0812">Transmembrane</keyword>
<feature type="region of interest" description="Disordered" evidence="1">
    <location>
        <begin position="1"/>
        <end position="22"/>
    </location>
</feature>
<keyword evidence="2" id="KW-1133">Transmembrane helix</keyword>
<feature type="compositionally biased region" description="Basic and acidic residues" evidence="1">
    <location>
        <begin position="1"/>
        <end position="19"/>
    </location>
</feature>
<proteinExistence type="predicted"/>
<feature type="transmembrane region" description="Helical" evidence="2">
    <location>
        <begin position="33"/>
        <end position="52"/>
    </location>
</feature>
<evidence type="ECO:0000256" key="1">
    <source>
        <dbReference type="SAM" id="MobiDB-lite"/>
    </source>
</evidence>
<reference evidence="3 4" key="1">
    <citation type="submission" date="2018-08" db="EMBL/GenBank/DDBJ databases">
        <title>Murine metabolic-syndrome-specific gut microbial biobank.</title>
        <authorList>
            <person name="Liu C."/>
        </authorList>
    </citation>
    <scope>NUCLEOTIDE SEQUENCE [LARGE SCALE GENOMIC DNA]</scope>
    <source>
        <strain evidence="3 4">28</strain>
    </source>
</reference>
<keyword evidence="2" id="KW-0472">Membrane</keyword>
<dbReference type="EMBL" id="QXWK01000003">
    <property type="protein sequence ID" value="NBH60538.1"/>
    <property type="molecule type" value="Genomic_DNA"/>
</dbReference>
<accession>A0A845QKB0</accession>
<evidence type="ECO:0000256" key="2">
    <source>
        <dbReference type="SAM" id="Phobius"/>
    </source>
</evidence>
<evidence type="ECO:0000313" key="4">
    <source>
        <dbReference type="Proteomes" id="UP000446866"/>
    </source>
</evidence>
<gene>
    <name evidence="3" type="ORF">D0435_02465</name>
</gene>
<evidence type="ECO:0000313" key="3">
    <source>
        <dbReference type="EMBL" id="NBH60538.1"/>
    </source>
</evidence>
<comment type="caution">
    <text evidence="3">The sequence shown here is derived from an EMBL/GenBank/DDBJ whole genome shotgun (WGS) entry which is preliminary data.</text>
</comment>